<protein>
    <submittedName>
        <fullName evidence="1">Uncharacterized protein</fullName>
    </submittedName>
</protein>
<accession>A0A4Y2JSZ2</accession>
<organism evidence="1 2">
    <name type="scientific">Araneus ventricosus</name>
    <name type="common">Orbweaver spider</name>
    <name type="synonym">Epeira ventricosa</name>
    <dbReference type="NCBI Taxonomy" id="182803"/>
    <lineage>
        <taxon>Eukaryota</taxon>
        <taxon>Metazoa</taxon>
        <taxon>Ecdysozoa</taxon>
        <taxon>Arthropoda</taxon>
        <taxon>Chelicerata</taxon>
        <taxon>Arachnida</taxon>
        <taxon>Araneae</taxon>
        <taxon>Araneomorphae</taxon>
        <taxon>Entelegynae</taxon>
        <taxon>Araneoidea</taxon>
        <taxon>Araneidae</taxon>
        <taxon>Araneus</taxon>
    </lineage>
</organism>
<dbReference type="EMBL" id="BGPR01003846">
    <property type="protein sequence ID" value="GBM93074.1"/>
    <property type="molecule type" value="Genomic_DNA"/>
</dbReference>
<gene>
    <name evidence="1" type="ORF">AVEN_2348_1</name>
</gene>
<reference evidence="1 2" key="1">
    <citation type="journal article" date="2019" name="Sci. Rep.">
        <title>Orb-weaving spider Araneus ventricosus genome elucidates the spidroin gene catalogue.</title>
        <authorList>
            <person name="Kono N."/>
            <person name="Nakamura H."/>
            <person name="Ohtoshi R."/>
            <person name="Moran D.A.P."/>
            <person name="Shinohara A."/>
            <person name="Yoshida Y."/>
            <person name="Fujiwara M."/>
            <person name="Mori M."/>
            <person name="Tomita M."/>
            <person name="Arakawa K."/>
        </authorList>
    </citation>
    <scope>NUCLEOTIDE SEQUENCE [LARGE SCALE GENOMIC DNA]</scope>
</reference>
<evidence type="ECO:0000313" key="2">
    <source>
        <dbReference type="Proteomes" id="UP000499080"/>
    </source>
</evidence>
<dbReference type="Proteomes" id="UP000499080">
    <property type="component" value="Unassembled WGS sequence"/>
</dbReference>
<name>A0A4Y2JSZ2_ARAVE</name>
<comment type="caution">
    <text evidence="1">The sequence shown here is derived from an EMBL/GenBank/DDBJ whole genome shotgun (WGS) entry which is preliminary data.</text>
</comment>
<dbReference type="AlphaFoldDB" id="A0A4Y2JSZ2"/>
<proteinExistence type="predicted"/>
<sequence>MLIWRQSWRLGDKGIEGPLLSNYFYWFHELSRDYITSYAMKSLPVEKYKGKASSQEELNLVSKQA</sequence>
<feature type="non-terminal residue" evidence="1">
    <location>
        <position position="65"/>
    </location>
</feature>
<keyword evidence="2" id="KW-1185">Reference proteome</keyword>
<evidence type="ECO:0000313" key="1">
    <source>
        <dbReference type="EMBL" id="GBM93074.1"/>
    </source>
</evidence>